<dbReference type="NCBIfam" id="TIGR00254">
    <property type="entry name" value="GGDEF"/>
    <property type="match status" value="1"/>
</dbReference>
<dbReference type="Pfam" id="PF00990">
    <property type="entry name" value="GGDEF"/>
    <property type="match status" value="1"/>
</dbReference>
<dbReference type="InterPro" id="IPR050469">
    <property type="entry name" value="Diguanylate_Cyclase"/>
</dbReference>
<dbReference type="PROSITE" id="PS50887">
    <property type="entry name" value="GGDEF"/>
    <property type="match status" value="1"/>
</dbReference>
<keyword evidence="4" id="KW-1133">Transmembrane helix</keyword>
<evidence type="ECO:0000256" key="1">
    <source>
        <dbReference type="ARBA" id="ARBA00001946"/>
    </source>
</evidence>
<organism evidence="6 7">
    <name type="scientific">Acinetobacter sedimenti</name>
    <dbReference type="NCBI Taxonomy" id="2919922"/>
    <lineage>
        <taxon>Bacteria</taxon>
        <taxon>Pseudomonadati</taxon>
        <taxon>Pseudomonadota</taxon>
        <taxon>Gammaproteobacteria</taxon>
        <taxon>Moraxellales</taxon>
        <taxon>Moraxellaceae</taxon>
        <taxon>Acinetobacter</taxon>
    </lineage>
</organism>
<dbReference type="GO" id="GO:0052621">
    <property type="term" value="F:diguanylate cyclase activity"/>
    <property type="evidence" value="ECO:0007669"/>
    <property type="project" value="UniProtKB-EC"/>
</dbReference>
<evidence type="ECO:0000259" key="5">
    <source>
        <dbReference type="PROSITE" id="PS50887"/>
    </source>
</evidence>
<dbReference type="PANTHER" id="PTHR45138:SF9">
    <property type="entry name" value="DIGUANYLATE CYCLASE DGCM-RELATED"/>
    <property type="match status" value="1"/>
</dbReference>
<dbReference type="PANTHER" id="PTHR45138">
    <property type="entry name" value="REGULATORY COMPONENTS OF SENSORY TRANSDUCTION SYSTEM"/>
    <property type="match status" value="1"/>
</dbReference>
<dbReference type="SUPFAM" id="SSF55073">
    <property type="entry name" value="Nucleotide cyclase"/>
    <property type="match status" value="1"/>
</dbReference>
<feature type="domain" description="GGDEF" evidence="5">
    <location>
        <begin position="150"/>
        <end position="282"/>
    </location>
</feature>
<dbReference type="SMART" id="SM00267">
    <property type="entry name" value="GGDEF"/>
    <property type="match status" value="1"/>
</dbReference>
<keyword evidence="4" id="KW-0812">Transmembrane</keyword>
<dbReference type="RefSeq" id="WP_241570960.1">
    <property type="nucleotide sequence ID" value="NZ_JAKUML010000006.1"/>
</dbReference>
<protein>
    <recommendedName>
        <fullName evidence="2">diguanylate cyclase</fullName>
        <ecNumber evidence="2">2.7.7.65</ecNumber>
    </recommendedName>
</protein>
<dbReference type="AlphaFoldDB" id="A0A9X1WZD9"/>
<comment type="cofactor">
    <cofactor evidence="1">
        <name>Mg(2+)</name>
        <dbReference type="ChEBI" id="CHEBI:18420"/>
    </cofactor>
</comment>
<dbReference type="FunFam" id="3.30.70.270:FF:000001">
    <property type="entry name" value="Diguanylate cyclase domain protein"/>
    <property type="match status" value="1"/>
</dbReference>
<evidence type="ECO:0000256" key="3">
    <source>
        <dbReference type="ARBA" id="ARBA00034247"/>
    </source>
</evidence>
<dbReference type="Gene3D" id="3.30.70.270">
    <property type="match status" value="1"/>
</dbReference>
<feature type="transmembrane region" description="Helical" evidence="4">
    <location>
        <begin position="13"/>
        <end position="30"/>
    </location>
</feature>
<reference evidence="6" key="1">
    <citation type="submission" date="2022-02" db="EMBL/GenBank/DDBJ databases">
        <title>Acinetobacter A3.8 sp. nov., isolated from Sediment (Zhairuo Island).</title>
        <authorList>
            <person name="Zheng K."/>
        </authorList>
    </citation>
    <scope>NUCLEOTIDE SEQUENCE</scope>
    <source>
        <strain evidence="6">A3.8</strain>
    </source>
</reference>
<dbReference type="Proteomes" id="UP001139701">
    <property type="component" value="Unassembled WGS sequence"/>
</dbReference>
<gene>
    <name evidence="6" type="ORF">MKI79_05050</name>
</gene>
<feature type="transmembrane region" description="Helical" evidence="4">
    <location>
        <begin position="42"/>
        <end position="74"/>
    </location>
</feature>
<feature type="transmembrane region" description="Helical" evidence="4">
    <location>
        <begin position="86"/>
        <end position="107"/>
    </location>
</feature>
<keyword evidence="7" id="KW-1185">Reference proteome</keyword>
<evidence type="ECO:0000313" key="7">
    <source>
        <dbReference type="Proteomes" id="UP001139701"/>
    </source>
</evidence>
<proteinExistence type="predicted"/>
<dbReference type="EC" id="2.7.7.65" evidence="2"/>
<dbReference type="InterPro" id="IPR043128">
    <property type="entry name" value="Rev_trsase/Diguanyl_cyclase"/>
</dbReference>
<name>A0A9X1WZD9_9GAMM</name>
<dbReference type="InterPro" id="IPR000160">
    <property type="entry name" value="GGDEF_dom"/>
</dbReference>
<comment type="caution">
    <text evidence="6">The sequence shown here is derived from an EMBL/GenBank/DDBJ whole genome shotgun (WGS) entry which is preliminary data.</text>
</comment>
<evidence type="ECO:0000256" key="4">
    <source>
        <dbReference type="SAM" id="Phobius"/>
    </source>
</evidence>
<keyword evidence="4" id="KW-0472">Membrane</keyword>
<dbReference type="CDD" id="cd01949">
    <property type="entry name" value="GGDEF"/>
    <property type="match status" value="1"/>
</dbReference>
<dbReference type="InterPro" id="IPR029787">
    <property type="entry name" value="Nucleotide_cyclase"/>
</dbReference>
<sequence>MIASIERIFMSNQVIRCIVLFLTVLILGFIDYSTGYEYSFSVFYLIPVSLAAWYASSFLTIVMIIASAVTWIFADFIAGHNYSSDWIPLWNACVRIGFFSIVAFLLFKVRSHLKEMTNMAMKDSLTSLNNTRAFDLKYQLLRAMRFKKKTQCAVGIVDLDGFKAVNDNFGHSKGDEVLVQFAQILTDATRSNDIVARMGGDEFAVILLETDQSGVQEYDKRLRKVFQNSPLKNDFGIDYSMGITLFDTNNLPEKLDDATRYADRLMYESKAHGKSQTTIRAI</sequence>
<dbReference type="EMBL" id="JAKUML010000006">
    <property type="protein sequence ID" value="MCJ8146270.1"/>
    <property type="molecule type" value="Genomic_DNA"/>
</dbReference>
<comment type="catalytic activity">
    <reaction evidence="3">
        <text>2 GTP = 3',3'-c-di-GMP + 2 diphosphate</text>
        <dbReference type="Rhea" id="RHEA:24898"/>
        <dbReference type="ChEBI" id="CHEBI:33019"/>
        <dbReference type="ChEBI" id="CHEBI:37565"/>
        <dbReference type="ChEBI" id="CHEBI:58805"/>
        <dbReference type="EC" id="2.7.7.65"/>
    </reaction>
</comment>
<evidence type="ECO:0000256" key="2">
    <source>
        <dbReference type="ARBA" id="ARBA00012528"/>
    </source>
</evidence>
<accession>A0A9X1WZD9</accession>
<evidence type="ECO:0000313" key="6">
    <source>
        <dbReference type="EMBL" id="MCJ8146270.1"/>
    </source>
</evidence>